<evidence type="ECO:0000256" key="1">
    <source>
        <dbReference type="SAM" id="MobiDB-lite"/>
    </source>
</evidence>
<feature type="compositionally biased region" description="Basic and acidic residues" evidence="1">
    <location>
        <begin position="166"/>
        <end position="185"/>
    </location>
</feature>
<feature type="region of interest" description="Disordered" evidence="1">
    <location>
        <begin position="111"/>
        <end position="221"/>
    </location>
</feature>
<reference evidence="2" key="1">
    <citation type="submission" date="2015-07" db="EMBL/GenBank/DDBJ databases">
        <title>MeaNS - Measles Nucleotide Surveillance Program.</title>
        <authorList>
            <person name="Tran T."/>
            <person name="Druce J."/>
        </authorList>
    </citation>
    <scope>NUCLEOTIDE SEQUENCE</scope>
    <source>
        <strain evidence="2">UCB-OBI-ISO-001</strain>
        <tissue evidence="2">Gonad</tissue>
    </source>
</reference>
<feature type="compositionally biased region" description="Acidic residues" evidence="1">
    <location>
        <begin position="206"/>
        <end position="220"/>
    </location>
</feature>
<evidence type="ECO:0000313" key="2">
    <source>
        <dbReference type="EMBL" id="KOF66540.1"/>
    </source>
</evidence>
<protein>
    <submittedName>
        <fullName evidence="2">Uncharacterized protein</fullName>
    </submittedName>
</protein>
<gene>
    <name evidence="2" type="ORF">OCBIM_22012017mg</name>
</gene>
<feature type="compositionally biased region" description="Polar residues" evidence="1">
    <location>
        <begin position="118"/>
        <end position="132"/>
    </location>
</feature>
<name>A0A0L8FQ68_OCTBM</name>
<feature type="compositionally biased region" description="Basic residues" evidence="1">
    <location>
        <begin position="186"/>
        <end position="202"/>
    </location>
</feature>
<feature type="non-terminal residue" evidence="2">
    <location>
        <position position="1"/>
    </location>
</feature>
<dbReference type="EMBL" id="KQ427969">
    <property type="protein sequence ID" value="KOF66540.1"/>
    <property type="molecule type" value="Genomic_DNA"/>
</dbReference>
<sequence>IFADHALSEFFNEKRRYSTRFLSTWLYMRQNEDIVSLAMAGENTVQRHNPATNQPTPAHQRTKIPSLNVTRKLIRTPPIMIFTTINSISAATTASTATTTIFNTMATITSTTTRNSTDPPQQTLSFGITPTWETVEYDHVDDDDDDDGGVRSGGGVGEDDDYADDGNDHDNNDKNNDGNDINDNRHHNHYHRHHNHHYYHHHHENENEDDDDDDEGEEDEVGRRITRKLSISIKAISDAKDASSISNDSNLFGSNRINSFIDTSAQNINKNNTDIDKNTSGSNKKNNSIISVGISGVLISRTMLSLLATSR</sequence>
<accession>A0A0L8FQ68</accession>
<proteinExistence type="predicted"/>
<dbReference type="AlphaFoldDB" id="A0A0L8FQ68"/>
<organism evidence="2">
    <name type="scientific">Octopus bimaculoides</name>
    <name type="common">California two-spotted octopus</name>
    <dbReference type="NCBI Taxonomy" id="37653"/>
    <lineage>
        <taxon>Eukaryota</taxon>
        <taxon>Metazoa</taxon>
        <taxon>Spiralia</taxon>
        <taxon>Lophotrochozoa</taxon>
        <taxon>Mollusca</taxon>
        <taxon>Cephalopoda</taxon>
        <taxon>Coleoidea</taxon>
        <taxon>Octopodiformes</taxon>
        <taxon>Octopoda</taxon>
        <taxon>Incirrata</taxon>
        <taxon>Octopodidae</taxon>
        <taxon>Octopus</taxon>
    </lineage>
</organism>